<evidence type="ECO:0000256" key="1">
    <source>
        <dbReference type="SAM" id="MobiDB-lite"/>
    </source>
</evidence>
<dbReference type="WBParaSite" id="nRc.2.0.1.t13909-RA">
    <property type="protein sequence ID" value="nRc.2.0.1.t13909-RA"/>
    <property type="gene ID" value="nRc.2.0.1.g13909"/>
</dbReference>
<dbReference type="AlphaFoldDB" id="A0A915IJ74"/>
<evidence type="ECO:0000313" key="3">
    <source>
        <dbReference type="WBParaSite" id="nRc.2.0.1.t13909-RA"/>
    </source>
</evidence>
<sequence length="112" mass="13479">MQERPSRSTTQKENDDYDSRKYRHGEYASNECPKKYHSDRYYSMYQCERLSDSEDRQKKIEWASTLKRDQLQKEELESQQPTTADSEKMMDELTTWQQAQVARVQQQQQGTI</sequence>
<name>A0A915IJ74_ROMCU</name>
<proteinExistence type="predicted"/>
<reference evidence="3" key="1">
    <citation type="submission" date="2022-11" db="UniProtKB">
        <authorList>
            <consortium name="WormBaseParasite"/>
        </authorList>
    </citation>
    <scope>IDENTIFICATION</scope>
</reference>
<feature type="region of interest" description="Disordered" evidence="1">
    <location>
        <begin position="1"/>
        <end position="33"/>
    </location>
</feature>
<keyword evidence="2" id="KW-1185">Reference proteome</keyword>
<protein>
    <submittedName>
        <fullName evidence="3">Uncharacterized protein</fullName>
    </submittedName>
</protein>
<dbReference type="Proteomes" id="UP000887565">
    <property type="component" value="Unplaced"/>
</dbReference>
<organism evidence="2 3">
    <name type="scientific">Romanomermis culicivorax</name>
    <name type="common">Nematode worm</name>
    <dbReference type="NCBI Taxonomy" id="13658"/>
    <lineage>
        <taxon>Eukaryota</taxon>
        <taxon>Metazoa</taxon>
        <taxon>Ecdysozoa</taxon>
        <taxon>Nematoda</taxon>
        <taxon>Enoplea</taxon>
        <taxon>Dorylaimia</taxon>
        <taxon>Mermithida</taxon>
        <taxon>Mermithoidea</taxon>
        <taxon>Mermithidae</taxon>
        <taxon>Romanomermis</taxon>
    </lineage>
</organism>
<evidence type="ECO:0000313" key="2">
    <source>
        <dbReference type="Proteomes" id="UP000887565"/>
    </source>
</evidence>
<feature type="region of interest" description="Disordered" evidence="1">
    <location>
        <begin position="68"/>
        <end position="88"/>
    </location>
</feature>
<accession>A0A915IJ74</accession>